<comment type="caution">
    <text evidence="4">The sequence shown here is derived from an EMBL/GenBank/DDBJ whole genome shotgun (WGS) entry which is preliminary data.</text>
</comment>
<accession>A0A2A9CZU6</accession>
<feature type="transmembrane region" description="Helical" evidence="2">
    <location>
        <begin position="97"/>
        <end position="122"/>
    </location>
</feature>
<feature type="compositionally biased region" description="Low complexity" evidence="1">
    <location>
        <begin position="211"/>
        <end position="226"/>
    </location>
</feature>
<proteinExistence type="predicted"/>
<evidence type="ECO:0000256" key="2">
    <source>
        <dbReference type="SAM" id="Phobius"/>
    </source>
</evidence>
<sequence>MAFGSPRTPGVPTPPQGEEIASFATYLEAQKAVDVLADSNFAVRAVTIVGTDLKMVERVTARLTYPRAALGGALSGMWLGLFVGLMFGLFANSLGNVMVTVLTCAAIGAAFGMFLAVVSYALSGGKRDFTSQSQVVASRYSVLCLPDLAPDARDHLRQQGIATTSHAVAQRGGAAGAPTAAARPAQPAVVARPVERPAGPPRYGARQEDVPGAATGGSPAAGDSTAQPGPGATHTPAPRAGAADSGPLGAPRYGQRVQDGAPAGAPAMSKTDPAAAQHPQPVAHAAPSPWGYPPAARARREGAAGAGTPAAQAPQYGQRTMPAADPAQPQGEPQGDMDVDDNDDTTSGR</sequence>
<keyword evidence="2" id="KW-0472">Membrane</keyword>
<feature type="region of interest" description="Disordered" evidence="1">
    <location>
        <begin position="167"/>
        <end position="349"/>
    </location>
</feature>
<keyword evidence="2" id="KW-1133">Transmembrane helix</keyword>
<feature type="domain" description="General stress protein 17M-like" evidence="3">
    <location>
        <begin position="19"/>
        <end position="91"/>
    </location>
</feature>
<dbReference type="Proteomes" id="UP000224915">
    <property type="component" value="Unassembled WGS sequence"/>
</dbReference>
<protein>
    <recommendedName>
        <fullName evidence="3">General stress protein 17M-like domain-containing protein</fullName>
    </recommendedName>
</protein>
<evidence type="ECO:0000256" key="1">
    <source>
        <dbReference type="SAM" id="MobiDB-lite"/>
    </source>
</evidence>
<reference evidence="4 5" key="1">
    <citation type="submission" date="2017-10" db="EMBL/GenBank/DDBJ databases">
        <title>Sequencing the genomes of 1000 actinobacteria strains.</title>
        <authorList>
            <person name="Klenk H.-P."/>
        </authorList>
    </citation>
    <scope>NUCLEOTIDE SEQUENCE [LARGE SCALE GENOMIC DNA]</scope>
    <source>
        <strain evidence="4 5">DSM 21801</strain>
    </source>
</reference>
<dbReference type="Pfam" id="PF11181">
    <property type="entry name" value="YflT"/>
    <property type="match status" value="1"/>
</dbReference>
<organism evidence="4 5">
    <name type="scientific">Serinibacter salmoneus</name>
    <dbReference type="NCBI Taxonomy" id="556530"/>
    <lineage>
        <taxon>Bacteria</taxon>
        <taxon>Bacillati</taxon>
        <taxon>Actinomycetota</taxon>
        <taxon>Actinomycetes</taxon>
        <taxon>Micrococcales</taxon>
        <taxon>Beutenbergiaceae</taxon>
        <taxon>Serinibacter</taxon>
    </lineage>
</organism>
<evidence type="ECO:0000313" key="5">
    <source>
        <dbReference type="Proteomes" id="UP000224915"/>
    </source>
</evidence>
<feature type="transmembrane region" description="Helical" evidence="2">
    <location>
        <begin position="68"/>
        <end position="91"/>
    </location>
</feature>
<keyword evidence="2" id="KW-0812">Transmembrane</keyword>
<evidence type="ECO:0000259" key="3">
    <source>
        <dbReference type="Pfam" id="PF11181"/>
    </source>
</evidence>
<dbReference type="EMBL" id="PDJD01000001">
    <property type="protein sequence ID" value="PFG19119.1"/>
    <property type="molecule type" value="Genomic_DNA"/>
</dbReference>
<dbReference type="AlphaFoldDB" id="A0A2A9CZU6"/>
<name>A0A2A9CZU6_9MICO</name>
<feature type="compositionally biased region" description="Low complexity" evidence="1">
    <location>
        <begin position="306"/>
        <end position="318"/>
    </location>
</feature>
<feature type="compositionally biased region" description="Low complexity" evidence="1">
    <location>
        <begin position="169"/>
        <end position="192"/>
    </location>
</feature>
<keyword evidence="5" id="KW-1185">Reference proteome</keyword>
<gene>
    <name evidence="4" type="ORF">ATL40_0675</name>
</gene>
<dbReference type="InterPro" id="IPR025889">
    <property type="entry name" value="GSP17M-like_dom"/>
</dbReference>
<feature type="compositionally biased region" description="Acidic residues" evidence="1">
    <location>
        <begin position="335"/>
        <end position="349"/>
    </location>
</feature>
<feature type="compositionally biased region" description="Low complexity" evidence="1">
    <location>
        <begin position="273"/>
        <end position="287"/>
    </location>
</feature>
<evidence type="ECO:0000313" key="4">
    <source>
        <dbReference type="EMBL" id="PFG19119.1"/>
    </source>
</evidence>
<dbReference type="RefSeq" id="WP_211283055.1">
    <property type="nucleotide sequence ID" value="NZ_PDJD01000001.1"/>
</dbReference>